<organism evidence="3 4">
    <name type="scientific">Pseudohalocynthiibacter aestuariivivens</name>
    <dbReference type="NCBI Taxonomy" id="1591409"/>
    <lineage>
        <taxon>Bacteria</taxon>
        <taxon>Pseudomonadati</taxon>
        <taxon>Pseudomonadota</taxon>
        <taxon>Alphaproteobacteria</taxon>
        <taxon>Rhodobacterales</taxon>
        <taxon>Paracoccaceae</taxon>
        <taxon>Pseudohalocynthiibacter</taxon>
    </lineage>
</organism>
<keyword evidence="4" id="KW-1185">Reference proteome</keyword>
<reference evidence="3 4" key="1">
    <citation type="submission" date="2024-09" db="EMBL/GenBank/DDBJ databases">
        <authorList>
            <person name="Sun Q."/>
            <person name="Mori K."/>
        </authorList>
    </citation>
    <scope>NUCLEOTIDE SEQUENCE [LARGE SCALE GENOMIC DNA]</scope>
    <source>
        <strain evidence="3 4">CECT 8726</strain>
    </source>
</reference>
<evidence type="ECO:0000313" key="4">
    <source>
        <dbReference type="Proteomes" id="UP001589683"/>
    </source>
</evidence>
<dbReference type="EMBL" id="JBHMEA010000044">
    <property type="protein sequence ID" value="MFB9232927.1"/>
    <property type="molecule type" value="Genomic_DNA"/>
</dbReference>
<name>A0ABV5JHJ1_9RHOB</name>
<proteinExistence type="predicted"/>
<dbReference type="Proteomes" id="UP001589683">
    <property type="component" value="Unassembled WGS sequence"/>
</dbReference>
<comment type="caution">
    <text evidence="3">The sequence shown here is derived from an EMBL/GenBank/DDBJ whole genome shotgun (WGS) entry which is preliminary data.</text>
</comment>
<evidence type="ECO:0000256" key="2">
    <source>
        <dbReference type="SAM" id="SignalP"/>
    </source>
</evidence>
<accession>A0ABV5JHJ1</accession>
<evidence type="ECO:0000313" key="3">
    <source>
        <dbReference type="EMBL" id="MFB9232927.1"/>
    </source>
</evidence>
<gene>
    <name evidence="3" type="ORF">ACFFUT_14130</name>
</gene>
<protein>
    <submittedName>
        <fullName evidence="3">Uncharacterized protein</fullName>
    </submittedName>
</protein>
<sequence>MSILKTSAFILAVTIAAIPASAGNLSVEFPTLTYPESDGADQGTFQPTEVTKPDTKDK</sequence>
<keyword evidence="2" id="KW-0732">Signal</keyword>
<dbReference type="RefSeq" id="WP_213887070.1">
    <property type="nucleotide sequence ID" value="NZ_JAGFNU010000001.1"/>
</dbReference>
<feature type="signal peptide" evidence="2">
    <location>
        <begin position="1"/>
        <end position="22"/>
    </location>
</feature>
<feature type="region of interest" description="Disordered" evidence="1">
    <location>
        <begin position="33"/>
        <end position="58"/>
    </location>
</feature>
<feature type="chain" id="PRO_5046162002" evidence="2">
    <location>
        <begin position="23"/>
        <end position="58"/>
    </location>
</feature>
<evidence type="ECO:0000256" key="1">
    <source>
        <dbReference type="SAM" id="MobiDB-lite"/>
    </source>
</evidence>